<feature type="transmembrane region" description="Helical" evidence="30">
    <location>
        <begin position="1966"/>
        <end position="1987"/>
    </location>
</feature>
<dbReference type="GO" id="GO:0030301">
    <property type="term" value="P:cholesterol transport"/>
    <property type="evidence" value="ECO:0007669"/>
    <property type="project" value="UniProtKB-ARBA"/>
</dbReference>
<dbReference type="InterPro" id="IPR004765">
    <property type="entry name" value="NPC1-like"/>
</dbReference>
<evidence type="ECO:0000256" key="8">
    <source>
        <dbReference type="ARBA" id="ARBA00022692"/>
    </source>
</evidence>
<reference evidence="34" key="1">
    <citation type="submission" date="2021-02" db="EMBL/GenBank/DDBJ databases">
        <authorList>
            <person name="Nowell W R."/>
        </authorList>
    </citation>
    <scope>NUCLEOTIDE SEQUENCE</scope>
</reference>
<feature type="compositionally biased region" description="Basic and acidic residues" evidence="29">
    <location>
        <begin position="20"/>
        <end position="29"/>
    </location>
</feature>
<keyword evidence="24" id="KW-0325">Glycoprotein</keyword>
<dbReference type="InterPro" id="IPR000731">
    <property type="entry name" value="SSD"/>
</dbReference>
<keyword evidence="22" id="KW-1015">Disulfide bond</keyword>
<keyword evidence="13" id="KW-0227">DNA damage</keyword>
<evidence type="ECO:0000256" key="26">
    <source>
        <dbReference type="ARBA" id="ARBA00023221"/>
    </source>
</evidence>
<evidence type="ECO:0000313" key="36">
    <source>
        <dbReference type="EMBL" id="CAF3540578.1"/>
    </source>
</evidence>
<accession>A0A813Q2C6</accession>
<evidence type="ECO:0000256" key="10">
    <source>
        <dbReference type="ARBA" id="ARBA00022705"/>
    </source>
</evidence>
<dbReference type="Proteomes" id="UP000677228">
    <property type="component" value="Unassembled WGS sequence"/>
</dbReference>
<dbReference type="FunFam" id="3.30.1490.100:FF:000004">
    <property type="entry name" value="DNA polymerase IV"/>
    <property type="match status" value="1"/>
</dbReference>
<dbReference type="Gene3D" id="1.10.150.20">
    <property type="entry name" value="5' to 3' exonuclease, C-terminal subdomain"/>
    <property type="match status" value="1"/>
</dbReference>
<keyword evidence="23" id="KW-1207">Sterol metabolism</keyword>
<dbReference type="InterPro" id="IPR001126">
    <property type="entry name" value="UmuC"/>
</dbReference>
<dbReference type="PANTHER" id="PTHR45727:SF2">
    <property type="entry name" value="NPC INTRACELLULAR CHOLESTEROL TRANSPORTER 1"/>
    <property type="match status" value="1"/>
</dbReference>
<dbReference type="InterPro" id="IPR006642">
    <property type="entry name" value="Rad18_UBZ4"/>
</dbReference>
<evidence type="ECO:0000256" key="29">
    <source>
        <dbReference type="SAM" id="MobiDB-lite"/>
    </source>
</evidence>
<dbReference type="Gene3D" id="3.30.1490.100">
    <property type="entry name" value="DNA polymerase, Y-family, little finger domain"/>
    <property type="match status" value="1"/>
</dbReference>
<evidence type="ECO:0000256" key="23">
    <source>
        <dbReference type="ARBA" id="ARBA00023166"/>
    </source>
</evidence>
<dbReference type="EMBL" id="CAJOBA010000042">
    <property type="protein sequence ID" value="CAF3497789.1"/>
    <property type="molecule type" value="Genomic_DNA"/>
</dbReference>
<keyword evidence="20" id="KW-0443">Lipid metabolism</keyword>
<dbReference type="GO" id="GO:0005886">
    <property type="term" value="C:plasma membrane"/>
    <property type="evidence" value="ECO:0007669"/>
    <property type="project" value="TreeGrafter"/>
</dbReference>
<keyword evidence="25" id="KW-0234">DNA repair</keyword>
<dbReference type="HAMAP" id="MF_01113">
    <property type="entry name" value="DNApol_IV"/>
    <property type="match status" value="1"/>
</dbReference>
<protein>
    <recommendedName>
        <fullName evidence="4">DNA polymerase kappa</fullName>
        <ecNumber evidence="3">2.7.7.7</ecNumber>
    </recommendedName>
</protein>
<keyword evidence="21 30" id="KW-0472">Membrane</keyword>
<evidence type="ECO:0000313" key="34">
    <source>
        <dbReference type="EMBL" id="CAF0759844.1"/>
    </source>
</evidence>
<feature type="region of interest" description="Disordered" evidence="29">
    <location>
        <begin position="822"/>
        <end position="857"/>
    </location>
</feature>
<dbReference type="GO" id="GO:0015485">
    <property type="term" value="F:cholesterol binding"/>
    <property type="evidence" value="ECO:0007669"/>
    <property type="project" value="TreeGrafter"/>
</dbReference>
<feature type="transmembrane region" description="Helical" evidence="30">
    <location>
        <begin position="1489"/>
        <end position="1510"/>
    </location>
</feature>
<dbReference type="OrthoDB" id="6510177at2759"/>
<name>A0A813Q2C6_9BILA</name>
<evidence type="ECO:0000256" key="28">
    <source>
        <dbReference type="ARBA" id="ARBA00049244"/>
    </source>
</evidence>
<organism evidence="34 37">
    <name type="scientific">Didymodactylos carnosus</name>
    <dbReference type="NCBI Taxonomy" id="1234261"/>
    <lineage>
        <taxon>Eukaryota</taxon>
        <taxon>Metazoa</taxon>
        <taxon>Spiralia</taxon>
        <taxon>Gnathifera</taxon>
        <taxon>Rotifera</taxon>
        <taxon>Eurotatoria</taxon>
        <taxon>Bdelloidea</taxon>
        <taxon>Philodinida</taxon>
        <taxon>Philodinidae</taxon>
        <taxon>Didymodactylos</taxon>
    </lineage>
</organism>
<keyword evidence="18 30" id="KW-1133">Transmembrane helix</keyword>
<dbReference type="FunFam" id="1.20.1640.10:FF:000008">
    <property type="entry name" value="NPC intracellular cholesterol transporter 1"/>
    <property type="match status" value="1"/>
</dbReference>
<dbReference type="GO" id="GO:0012505">
    <property type="term" value="C:endomembrane system"/>
    <property type="evidence" value="ECO:0007669"/>
    <property type="project" value="UniProtKB-SubCell"/>
</dbReference>
<evidence type="ECO:0000256" key="24">
    <source>
        <dbReference type="ARBA" id="ARBA00023180"/>
    </source>
</evidence>
<dbReference type="PROSITE" id="PS50173">
    <property type="entry name" value="UMUC"/>
    <property type="match status" value="1"/>
</dbReference>
<dbReference type="Pfam" id="PF00817">
    <property type="entry name" value="IMS"/>
    <property type="match status" value="1"/>
</dbReference>
<comment type="similarity">
    <text evidence="2">Belongs to the patched family.</text>
</comment>
<keyword evidence="19" id="KW-0445">Lipid transport</keyword>
<feature type="transmembrane region" description="Helical" evidence="30">
    <location>
        <begin position="1117"/>
        <end position="1136"/>
    </location>
</feature>
<evidence type="ECO:0000256" key="15">
    <source>
        <dbReference type="ARBA" id="ARBA00022833"/>
    </source>
</evidence>
<dbReference type="GO" id="GO:0006281">
    <property type="term" value="P:DNA repair"/>
    <property type="evidence" value="ECO:0007669"/>
    <property type="project" value="UniProtKB-KW"/>
</dbReference>
<feature type="transmembrane region" description="Helical" evidence="30">
    <location>
        <begin position="1940"/>
        <end position="1959"/>
    </location>
</feature>
<evidence type="ECO:0000313" key="33">
    <source>
        <dbReference type="EMBL" id="CAF0724775.1"/>
    </source>
</evidence>
<evidence type="ECO:0000256" key="7">
    <source>
        <dbReference type="ARBA" id="ARBA00022679"/>
    </source>
</evidence>
<keyword evidence="26" id="KW-0753">Steroid metabolism</keyword>
<feature type="transmembrane region" description="Helical" evidence="30">
    <location>
        <begin position="1446"/>
        <end position="1468"/>
    </location>
</feature>
<dbReference type="GO" id="GO:0003684">
    <property type="term" value="F:damaged DNA binding"/>
    <property type="evidence" value="ECO:0007669"/>
    <property type="project" value="InterPro"/>
</dbReference>
<feature type="transmembrane region" description="Helical" evidence="30">
    <location>
        <begin position="1416"/>
        <end position="1440"/>
    </location>
</feature>
<keyword evidence="8 30" id="KW-0812">Transmembrane</keyword>
<evidence type="ECO:0000313" key="35">
    <source>
        <dbReference type="EMBL" id="CAF3497789.1"/>
    </source>
</evidence>
<comment type="caution">
    <text evidence="34">The sequence shown here is derived from an EMBL/GenBank/DDBJ whole genome shotgun (WGS) entry which is preliminary data.</text>
</comment>
<feature type="compositionally biased region" description="Basic and acidic residues" evidence="29">
    <location>
        <begin position="1"/>
        <end position="11"/>
    </location>
</feature>
<dbReference type="FunFam" id="3.40.1170.60:FF:000002">
    <property type="entry name" value="Polymerase (DNA directed) kappa"/>
    <property type="match status" value="1"/>
</dbReference>
<dbReference type="InterPro" id="IPR053956">
    <property type="entry name" value="NPC1_MLD"/>
</dbReference>
<dbReference type="Pfam" id="PF16414">
    <property type="entry name" value="NPC1_N"/>
    <property type="match status" value="2"/>
</dbReference>
<dbReference type="EMBL" id="CAJNOQ010000121">
    <property type="protein sequence ID" value="CAF0759844.1"/>
    <property type="molecule type" value="Genomic_DNA"/>
</dbReference>
<dbReference type="GO" id="GO:0008270">
    <property type="term" value="F:zinc ion binding"/>
    <property type="evidence" value="ECO:0007669"/>
    <property type="project" value="UniProtKB-KW"/>
</dbReference>
<dbReference type="InterPro" id="IPR032190">
    <property type="entry name" value="NPC1_N"/>
</dbReference>
<keyword evidence="7" id="KW-0808">Transferase</keyword>
<dbReference type="NCBIfam" id="TIGR00917">
    <property type="entry name" value="2A060601"/>
    <property type="match status" value="1"/>
</dbReference>
<evidence type="ECO:0000256" key="30">
    <source>
        <dbReference type="SAM" id="Phobius"/>
    </source>
</evidence>
<evidence type="ECO:0000256" key="20">
    <source>
        <dbReference type="ARBA" id="ARBA00023098"/>
    </source>
</evidence>
<keyword evidence="16" id="KW-0460">Magnesium</keyword>
<dbReference type="GO" id="GO:0006260">
    <property type="term" value="P:DNA replication"/>
    <property type="evidence" value="ECO:0007669"/>
    <property type="project" value="UniProtKB-KW"/>
</dbReference>
<dbReference type="FunFam" id="1.10.150.810:FF:000003">
    <property type="entry name" value="DNA polymerase kappa subunit"/>
    <property type="match status" value="1"/>
</dbReference>
<evidence type="ECO:0000256" key="3">
    <source>
        <dbReference type="ARBA" id="ARBA00012417"/>
    </source>
</evidence>
<dbReference type="Gene3D" id="3.30.70.270">
    <property type="match status" value="1"/>
</dbReference>
<evidence type="ECO:0000256" key="13">
    <source>
        <dbReference type="ARBA" id="ARBA00022763"/>
    </source>
</evidence>
<proteinExistence type="inferred from homology"/>
<evidence type="ECO:0000256" key="22">
    <source>
        <dbReference type="ARBA" id="ARBA00023157"/>
    </source>
</evidence>
<dbReference type="Gene3D" id="3.40.1170.60">
    <property type="match status" value="1"/>
</dbReference>
<dbReference type="GO" id="GO:0030299">
    <property type="term" value="P:intestinal cholesterol absorption"/>
    <property type="evidence" value="ECO:0007669"/>
    <property type="project" value="TreeGrafter"/>
</dbReference>
<evidence type="ECO:0000256" key="16">
    <source>
        <dbReference type="ARBA" id="ARBA00022842"/>
    </source>
</evidence>
<dbReference type="Pfam" id="PF22314">
    <property type="entry name" value="NPC1_MLD"/>
    <property type="match status" value="1"/>
</dbReference>
<feature type="compositionally biased region" description="Basic and acidic residues" evidence="29">
    <location>
        <begin position="827"/>
        <end position="836"/>
    </location>
</feature>
<feature type="region of interest" description="Disordered" evidence="29">
    <location>
        <begin position="608"/>
        <end position="646"/>
    </location>
</feature>
<dbReference type="FunFam" id="1.20.1640.10:FF:000010">
    <property type="entry name" value="NPC intracellular cholesterol transporter 1"/>
    <property type="match status" value="1"/>
</dbReference>
<evidence type="ECO:0000256" key="18">
    <source>
        <dbReference type="ARBA" id="ARBA00022989"/>
    </source>
</evidence>
<feature type="transmembrane region" description="Helical" evidence="30">
    <location>
        <begin position="1678"/>
        <end position="1697"/>
    </location>
</feature>
<feature type="compositionally biased region" description="Basic and acidic residues" evidence="29">
    <location>
        <begin position="608"/>
        <end position="619"/>
    </location>
</feature>
<dbReference type="InterPro" id="IPR053958">
    <property type="entry name" value="HMGCR/SNAP/NPC1-like_SSD"/>
</dbReference>
<keyword evidence="5" id="KW-0813">Transport</keyword>
<evidence type="ECO:0000256" key="1">
    <source>
        <dbReference type="ARBA" id="ARBA00004127"/>
    </source>
</evidence>
<evidence type="ECO:0000256" key="12">
    <source>
        <dbReference type="ARBA" id="ARBA00022729"/>
    </source>
</evidence>
<evidence type="ECO:0000256" key="27">
    <source>
        <dbReference type="ARBA" id="ARBA00034049"/>
    </source>
</evidence>
<feature type="transmembrane region" description="Helical" evidence="30">
    <location>
        <begin position="1010"/>
        <end position="1035"/>
    </location>
</feature>
<evidence type="ECO:0000256" key="5">
    <source>
        <dbReference type="ARBA" id="ARBA00022448"/>
    </source>
</evidence>
<evidence type="ECO:0000256" key="14">
    <source>
        <dbReference type="ARBA" id="ARBA00022771"/>
    </source>
</evidence>
<evidence type="ECO:0000256" key="21">
    <source>
        <dbReference type="ARBA" id="ARBA00023136"/>
    </source>
</evidence>
<feature type="compositionally biased region" description="Polar residues" evidence="29">
    <location>
        <begin position="844"/>
        <end position="857"/>
    </location>
</feature>
<evidence type="ECO:0000313" key="37">
    <source>
        <dbReference type="Proteomes" id="UP000663829"/>
    </source>
</evidence>
<dbReference type="GO" id="GO:0008203">
    <property type="term" value="P:cholesterol metabolic process"/>
    <property type="evidence" value="ECO:0007669"/>
    <property type="project" value="UniProtKB-KW"/>
</dbReference>
<evidence type="ECO:0000256" key="2">
    <source>
        <dbReference type="ARBA" id="ARBA00005585"/>
    </source>
</evidence>
<keyword evidence="6" id="KW-0153">Cholesterol metabolism</keyword>
<keyword evidence="14" id="KW-0863">Zinc-finger</keyword>
<dbReference type="SUPFAM" id="SSF56672">
    <property type="entry name" value="DNA/RNA polymerases"/>
    <property type="match status" value="1"/>
</dbReference>
<dbReference type="SUPFAM" id="SSF100879">
    <property type="entry name" value="Lesion bypass DNA polymerase (Y-family), little finger domain"/>
    <property type="match status" value="1"/>
</dbReference>
<feature type="domain" description="UmuC" evidence="32">
    <location>
        <begin position="122"/>
        <end position="325"/>
    </location>
</feature>
<keyword evidence="15" id="KW-0862">Zinc</keyword>
<evidence type="ECO:0000256" key="6">
    <source>
        <dbReference type="ARBA" id="ARBA00022548"/>
    </source>
</evidence>
<dbReference type="Proteomes" id="UP000681722">
    <property type="component" value="Unassembled WGS sequence"/>
</dbReference>
<keyword evidence="10" id="KW-0235">DNA replication</keyword>
<dbReference type="EMBL" id="CAJNOK010000042">
    <property type="protein sequence ID" value="CAF0724775.1"/>
    <property type="molecule type" value="Genomic_DNA"/>
</dbReference>
<keyword evidence="17" id="KW-0239">DNA-directed DNA polymerase</keyword>
<dbReference type="SMART" id="SM00734">
    <property type="entry name" value="ZnF_Rad18"/>
    <property type="match status" value="1"/>
</dbReference>
<dbReference type="Proteomes" id="UP000682733">
    <property type="component" value="Unassembled WGS sequence"/>
</dbReference>
<feature type="region of interest" description="Disordered" evidence="29">
    <location>
        <begin position="1"/>
        <end position="34"/>
    </location>
</feature>
<dbReference type="Gene3D" id="1.20.1640.10">
    <property type="entry name" value="Multidrug efflux transporter AcrB transmembrane domain"/>
    <property type="match status" value="2"/>
</dbReference>
<dbReference type="Pfam" id="PF11799">
    <property type="entry name" value="IMS_C"/>
    <property type="match status" value="1"/>
</dbReference>
<comment type="subcellular location">
    <subcellularLocation>
        <location evidence="1">Endomembrane system</location>
        <topology evidence="1">Multi-pass membrane protein</topology>
    </subcellularLocation>
</comment>
<evidence type="ECO:0000256" key="9">
    <source>
        <dbReference type="ARBA" id="ARBA00022695"/>
    </source>
</evidence>
<evidence type="ECO:0000256" key="17">
    <source>
        <dbReference type="ARBA" id="ARBA00022932"/>
    </source>
</evidence>
<dbReference type="SUPFAM" id="SSF82866">
    <property type="entry name" value="Multidrug efflux transporter AcrB transmembrane domain"/>
    <property type="match status" value="2"/>
</dbReference>
<evidence type="ECO:0000256" key="19">
    <source>
        <dbReference type="ARBA" id="ARBA00023055"/>
    </source>
</evidence>
<feature type="transmembrane region" description="Helical" evidence="30">
    <location>
        <begin position="2032"/>
        <end position="2054"/>
    </location>
</feature>
<keyword evidence="11" id="KW-0479">Metal-binding</keyword>
<keyword evidence="9" id="KW-0548">Nucleotidyltransferase</keyword>
<gene>
    <name evidence="34" type="ORF">GPM918_LOCUS1322</name>
    <name evidence="33" type="ORF">OVA965_LOCUS340</name>
    <name evidence="36" type="ORF">SRO942_LOCUS1322</name>
    <name evidence="35" type="ORF">TMI583_LOCUS340</name>
</gene>
<dbReference type="Gene3D" id="1.10.150.810">
    <property type="match status" value="1"/>
</dbReference>
<dbReference type="PROSITE" id="PS50156">
    <property type="entry name" value="SSD"/>
    <property type="match status" value="1"/>
</dbReference>
<dbReference type="InterPro" id="IPR022880">
    <property type="entry name" value="DNApol_IV"/>
</dbReference>
<evidence type="ECO:0000256" key="4">
    <source>
        <dbReference type="ARBA" id="ARBA00016178"/>
    </source>
</evidence>
<sequence length="2145" mass="244463">MDDNPDSDKEASVIQCVLPKPERSVDLPRPHNKQSRFLDVDDSKAGMIGLNTEKINTIIHEHSKNSKFFKNQQRREEENRRRIERKLETLKNFTPFQIEQAEKSVDKFLFNLEKTRDLTRIFVHIDMDAFYAAVEMRDDPSLRDKPMAVGGDGMLSTSNYLARQFGVRAAMPGFIGRQLCPNLVIVPCNFEKYRIDSRKIMSIVNEYDSNFASASMDEAYADITEHLKMRLTFSDEQRTYPKEPDSSDEFICFGLNAEETVRELRHRIYLATRLTASAGIACNLRLAKLCSDINKPNGQFLLQSDVNVILNFIRILPVRKIKGIGKVTAMHLEAYGIETVANIYEKRGILKLLEYSTSFEFLMRVCCGYGSTVIEHDDIQKSVGHETTFTATDNTLKLIQLCRDLSKKVVDELLSDKIVCKRVTLKLKTADFEIITRSKTLSNYTDQLTLIENVAIQLFQQEVSHDLELPKLRLMGRRIRVRVADLKFVEIKNDQTILQYFQKRQSLSIASNENATSQIIDENVASQIIDENEDVIEDDDDDVDDVQLDATTIYIDNEIVEVRDEDESISTTINCPVCQKVLWGDNEKLNKHIDLCLNGTIVQTTIKEQNEQHHQEKAASKSNKRYRSPSGKTKSSVKKSLKTTTSPLSTGRKNLTLAISDYFPTIETKKYFYCEGLSNGSYQVTVQTSILIDVGFTYISVVSSKCIWYDGIRDGYNRVSYDGEAKALTSSQDLELLHEMCPHIDTDKDTKLCCDRKQLEEMQKFKYMIDNLIGRCPSCYYNFMRIFCEMSCNSNQSDFIYPLNLLNVTKYEQHIPSVETPDYDEELQPKFEGEPDYKDDEENNNQQLPSKSSSVHVSQKPVEMIEVVSKIRYFISETQAQEFINSCWSVRINFQYAIDILCGAMNRACDIKALFQYIGMKNDHAKIKIDFVFVNGSTHYDPQLEKTFTPSKAKMFRCDQPVTLPHAQGHKCTCMDCTAMCPVIAPVNSTITEDSGKVQVFGGQIHRVTFIAIIMYTVFVLIFIVIHVLIFIWHYRTNKKRTGSKNFRSIVMTTGNGHDKEVNGHIKAPFHDELASENSYESERIRLLDRIGIKIDDALHDAFTAIGRFSAYNPRMVITPVCVILCVLCFGCRYYTVTTDPVELWVARNSRARQEKTFFDDNFKPFYRIAHLILVPKNNNTVKLAYLTPLGAEETHTFGPAFEQNFLYDSLKLQLEIQRLTAKTEDEKIIYLNDTCYKPLEPDNNHCAIFSLFQYHQNDLQFLNDTVYASQYLECIQAPITLQTKTFKRSCMAEFGGNVDPYMVLGAFPNKDGVPDYTLGQALIITITINNERSGDKLLTNALLWEKEFLKFMSTYKSDWFDVKYRAERSIEDEIERESRSDIKTVVISYMIMFLYITLALGRIRSWKSLLVDMKLSLGIAGVALVAVSVCASVGIFSYMKIPTTLIIFEVVPFLVLAVGVDNIFILTQSIQRDHRERDEDIESQIGRIVGRVGPAMLLTSVSESIAFFLGALTPMPAVRLFSLYAAVSVLIDFLLQITIFVSLITLDHKRTLAQRVDVFCFLKMNDDNVSKKRRINEKKSRTLLSCLNCGGDHKTIDCDLTQNQNNNNNNNAIHEDALIENGLLVDPTDDQQKITTKKCYGSDESVEEHLIKMDGFLFRVFKTYYAPFIMNKFVRPIVLFLFTTWLCLSIALLPHVKIGLEQKITMATDSYMIDYFSALKHYFAVGPPVYFVVKKGINYADYNASNLICGSSGCEANSLTNQLSLATRSPSITRLSQIGTSWLDDYYDWLRHRGQTPCCRINKQNGEFCSVNTNLSSVSHCRECTPNFTRDSLSANDFYKYLPFFLKDNPNLKCAKGGHAAHGQSVKLRGNENIDASLVMGYHSLLITSNDFIEAMQQAYSIANNITKTLRSAGYDVEVFPYSIFYVFYEQYLTIWRDVFMNLSLSATAIFIVTFILLGLDIITAVIITLTIAMITINMIAMMYVWNIEMNAISLVNLVMSVGISLEFCAHICREFILSVKGSRLKRAEQALAYMGSSVFSGITLTKIGGIVVLGFSHSQLFQVFYFRMFICIVLFGAAHGLIFLPVLLSYIGPSANRIRIARFHRQKSRTINDQQQLQSPFIDLTFFPLPQTQIISNKTDVSA</sequence>
<dbReference type="Pfam" id="PF12349">
    <property type="entry name" value="Sterol-sensing"/>
    <property type="match status" value="1"/>
</dbReference>
<dbReference type="GO" id="GO:0005319">
    <property type="term" value="F:lipid transporter activity"/>
    <property type="evidence" value="ECO:0007669"/>
    <property type="project" value="InterPro"/>
</dbReference>
<dbReference type="CDD" id="cd03586">
    <property type="entry name" value="PolY_Pol_IV_kappa"/>
    <property type="match status" value="1"/>
</dbReference>
<keyword evidence="37" id="KW-1185">Reference proteome</keyword>
<comment type="catalytic activity">
    <reaction evidence="28">
        <text>DNA(n) + a 2'-deoxyribonucleoside 5'-triphosphate = DNA(n+1) + diphosphate</text>
        <dbReference type="Rhea" id="RHEA:22508"/>
        <dbReference type="Rhea" id="RHEA-COMP:17339"/>
        <dbReference type="Rhea" id="RHEA-COMP:17340"/>
        <dbReference type="ChEBI" id="CHEBI:33019"/>
        <dbReference type="ChEBI" id="CHEBI:61560"/>
        <dbReference type="ChEBI" id="CHEBI:173112"/>
        <dbReference type="EC" id="2.7.7.7"/>
    </reaction>
</comment>
<dbReference type="PANTHER" id="PTHR45727">
    <property type="entry name" value="NPC INTRACELLULAR CHOLESTEROL TRANSPORTER 1"/>
    <property type="match status" value="1"/>
</dbReference>
<feature type="transmembrane region" description="Helical" evidence="30">
    <location>
        <begin position="1387"/>
        <end position="1404"/>
    </location>
</feature>
<evidence type="ECO:0000259" key="32">
    <source>
        <dbReference type="PROSITE" id="PS50173"/>
    </source>
</evidence>
<dbReference type="Proteomes" id="UP000663829">
    <property type="component" value="Unassembled WGS sequence"/>
</dbReference>
<dbReference type="InterPro" id="IPR043502">
    <property type="entry name" value="DNA/RNA_pol_sf"/>
</dbReference>
<evidence type="ECO:0000259" key="31">
    <source>
        <dbReference type="PROSITE" id="PS50156"/>
    </source>
</evidence>
<dbReference type="InterPro" id="IPR043128">
    <property type="entry name" value="Rev_trsase/Diguanyl_cyclase"/>
</dbReference>
<feature type="domain" description="SSD" evidence="31">
    <location>
        <begin position="1382"/>
        <end position="1547"/>
    </location>
</feature>
<dbReference type="EMBL" id="CAJOBC010000121">
    <property type="protein sequence ID" value="CAF3540578.1"/>
    <property type="molecule type" value="Genomic_DNA"/>
</dbReference>
<keyword evidence="12" id="KW-0732">Signal</keyword>
<dbReference type="GO" id="GO:0042632">
    <property type="term" value="P:cholesterol homeostasis"/>
    <property type="evidence" value="ECO:0007669"/>
    <property type="project" value="TreeGrafter"/>
</dbReference>
<dbReference type="GO" id="GO:0003887">
    <property type="term" value="F:DNA-directed DNA polymerase activity"/>
    <property type="evidence" value="ECO:0007669"/>
    <property type="project" value="UniProtKB-KW"/>
</dbReference>
<comment type="catalytic activity">
    <reaction evidence="27">
        <text>cholesterol(in) = cholesterol(out)</text>
        <dbReference type="Rhea" id="RHEA:39747"/>
        <dbReference type="ChEBI" id="CHEBI:16113"/>
    </reaction>
</comment>
<feature type="transmembrane region" description="Helical" evidence="30">
    <location>
        <begin position="1522"/>
        <end position="1547"/>
    </location>
</feature>
<feature type="transmembrane region" description="Helical" evidence="30">
    <location>
        <begin position="2066"/>
        <end position="2094"/>
    </location>
</feature>
<dbReference type="EC" id="2.7.7.7" evidence="3"/>
<evidence type="ECO:0000256" key="11">
    <source>
        <dbReference type="ARBA" id="ARBA00022723"/>
    </source>
</evidence>
<dbReference type="InterPro" id="IPR036775">
    <property type="entry name" value="DNA_pol_Y-fam_lit_finger_sf"/>
</dbReference>
<dbReference type="InterPro" id="IPR017961">
    <property type="entry name" value="DNA_pol_Y-fam_little_finger"/>
</dbReference>
<evidence type="ECO:0000256" key="25">
    <source>
        <dbReference type="ARBA" id="ARBA00023204"/>
    </source>
</evidence>
<dbReference type="Gene3D" id="3.30.160.60">
    <property type="entry name" value="Classic Zinc Finger"/>
    <property type="match status" value="1"/>
</dbReference>